<sequence>MSNRSAPWFTAAAIVSLGLAALVTGPMRLSGQRKVVRSVAKQAETAIGPLNNGQLTGDVRQLNYWIHREITEAESPDWAHPSPQRLEVIAGWADFLRPYNAGLLEVALRDPGDLSEPVRRLLCYTRPDEVLVTGLRRQLHSMPQRAVAAARLLHEHRMLSDDDRRALAVMLRMIEDKALREGIAISLTEFGMFQGIDAAREKLMRPLDPLDPETSLGQALRAVEVAENLGFRAVALAPALERKLAEVRIHKPEVAGQFEYALSLVRGEVAVPERIAVNGSGYLDPLVDPAP</sequence>
<keyword evidence="3" id="KW-1185">Reference proteome</keyword>
<dbReference type="KEGG" id="luo:HHL09_18275"/>
<evidence type="ECO:0000313" key="3">
    <source>
        <dbReference type="Proteomes" id="UP000501812"/>
    </source>
</evidence>
<dbReference type="Proteomes" id="UP000501812">
    <property type="component" value="Chromosome"/>
</dbReference>
<organism evidence="2 3">
    <name type="scientific">Luteolibacter luteus</name>
    <dbReference type="NCBI Taxonomy" id="2728835"/>
    <lineage>
        <taxon>Bacteria</taxon>
        <taxon>Pseudomonadati</taxon>
        <taxon>Verrucomicrobiota</taxon>
        <taxon>Verrucomicrobiia</taxon>
        <taxon>Verrucomicrobiales</taxon>
        <taxon>Verrucomicrobiaceae</taxon>
        <taxon>Luteolibacter</taxon>
    </lineage>
</organism>
<keyword evidence="1" id="KW-1133">Transmembrane helix</keyword>
<proteinExistence type="predicted"/>
<feature type="transmembrane region" description="Helical" evidence="1">
    <location>
        <begin position="6"/>
        <end position="24"/>
    </location>
</feature>
<reference evidence="2 3" key="1">
    <citation type="submission" date="2020-04" db="EMBL/GenBank/DDBJ databases">
        <title>Luteolibacter sp. G-1-1-1 isolated from soil.</title>
        <authorList>
            <person name="Dahal R.H."/>
        </authorList>
    </citation>
    <scope>NUCLEOTIDE SEQUENCE [LARGE SCALE GENOMIC DNA]</scope>
    <source>
        <strain evidence="2 3">G-1-1-1</strain>
    </source>
</reference>
<dbReference type="EMBL" id="CP051774">
    <property type="protein sequence ID" value="QJE97641.1"/>
    <property type="molecule type" value="Genomic_DNA"/>
</dbReference>
<evidence type="ECO:0000313" key="2">
    <source>
        <dbReference type="EMBL" id="QJE97641.1"/>
    </source>
</evidence>
<accession>A0A858RM08</accession>
<keyword evidence="1" id="KW-0812">Transmembrane</keyword>
<protein>
    <submittedName>
        <fullName evidence="2">Uncharacterized protein</fullName>
    </submittedName>
</protein>
<keyword evidence="1" id="KW-0472">Membrane</keyword>
<evidence type="ECO:0000256" key="1">
    <source>
        <dbReference type="SAM" id="Phobius"/>
    </source>
</evidence>
<dbReference type="RefSeq" id="WP_169456067.1">
    <property type="nucleotide sequence ID" value="NZ_CP051774.1"/>
</dbReference>
<dbReference type="AlphaFoldDB" id="A0A858RM08"/>
<gene>
    <name evidence="2" type="ORF">HHL09_18275</name>
</gene>
<name>A0A858RM08_9BACT</name>